<dbReference type="AlphaFoldDB" id="A0A8J5K4J9"/>
<comment type="caution">
    <text evidence="3">The sequence shown here is derived from an EMBL/GenBank/DDBJ whole genome shotgun (WGS) entry which is preliminary data.</text>
</comment>
<evidence type="ECO:0000259" key="2">
    <source>
        <dbReference type="PROSITE" id="PS50041"/>
    </source>
</evidence>
<dbReference type="SMART" id="SM00034">
    <property type="entry name" value="CLECT"/>
    <property type="match status" value="1"/>
</dbReference>
<dbReference type="EMBL" id="JAHLQT010022531">
    <property type="protein sequence ID" value="KAG7166528.1"/>
    <property type="molecule type" value="Genomic_DNA"/>
</dbReference>
<name>A0A8J5K4J9_HOMAM</name>
<accession>A0A8J5K4J9</accession>
<evidence type="ECO:0000313" key="4">
    <source>
        <dbReference type="Proteomes" id="UP000747542"/>
    </source>
</evidence>
<gene>
    <name evidence="3" type="primary">Clec-L6</name>
    <name evidence="3" type="ORF">Hamer_G005643</name>
</gene>
<protein>
    <submittedName>
        <fullName evidence="3">Putative C-type lectin-like 6</fullName>
    </submittedName>
</protein>
<sequence>MYYCFHDKLRCVESSRTSMRCGALRYLLLLCVVILAHRVDHTRAEQLKLSSGCVKGSGCSQCPADHYTRAPDGSMLCCPGCAAAILYHGSFPSSWCVCYNGTKGENDVESRTIRFPGSSSLESKLPPSRSDTAGFFSLEQTSPARGSLRDALYILNQGEYVETTSPVVSPAVQKALMLMADTLEDLHARVSLLESIVLRTSDLQPSGSIDRVGTVKPSSEGFCASSSFTRIGNGCYHFSVMRDHRAHWKDANDSCAAIGGKLAEPTTRREFIDLAQHLSLSSSTTGFGYWIGGLYPGLSWRWSYIGKEVTLNPSYWTGEDSSGRKVVPGDTTPGRCLTLTYLVKASDYFYAADECGFEKYYICELLERSHRKF</sequence>
<dbReference type="OrthoDB" id="2142683at2759"/>
<keyword evidence="4" id="KW-1185">Reference proteome</keyword>
<feature type="domain" description="C-type lectin" evidence="2">
    <location>
        <begin position="231"/>
        <end position="364"/>
    </location>
</feature>
<keyword evidence="1" id="KW-0472">Membrane</keyword>
<organism evidence="3 4">
    <name type="scientific">Homarus americanus</name>
    <name type="common">American lobster</name>
    <dbReference type="NCBI Taxonomy" id="6706"/>
    <lineage>
        <taxon>Eukaryota</taxon>
        <taxon>Metazoa</taxon>
        <taxon>Ecdysozoa</taxon>
        <taxon>Arthropoda</taxon>
        <taxon>Crustacea</taxon>
        <taxon>Multicrustacea</taxon>
        <taxon>Malacostraca</taxon>
        <taxon>Eumalacostraca</taxon>
        <taxon>Eucarida</taxon>
        <taxon>Decapoda</taxon>
        <taxon>Pleocyemata</taxon>
        <taxon>Astacidea</taxon>
        <taxon>Nephropoidea</taxon>
        <taxon>Nephropidae</taxon>
        <taxon>Homarus</taxon>
    </lineage>
</organism>
<feature type="transmembrane region" description="Helical" evidence="1">
    <location>
        <begin position="21"/>
        <end position="39"/>
    </location>
</feature>
<keyword evidence="1" id="KW-0812">Transmembrane</keyword>
<keyword evidence="1" id="KW-1133">Transmembrane helix</keyword>
<proteinExistence type="predicted"/>
<dbReference type="CDD" id="cd00037">
    <property type="entry name" value="CLECT"/>
    <property type="match status" value="1"/>
</dbReference>
<dbReference type="InterPro" id="IPR001304">
    <property type="entry name" value="C-type_lectin-like"/>
</dbReference>
<evidence type="ECO:0000256" key="1">
    <source>
        <dbReference type="SAM" id="Phobius"/>
    </source>
</evidence>
<evidence type="ECO:0000313" key="3">
    <source>
        <dbReference type="EMBL" id="KAG7166528.1"/>
    </source>
</evidence>
<dbReference type="Proteomes" id="UP000747542">
    <property type="component" value="Unassembled WGS sequence"/>
</dbReference>
<dbReference type="PROSITE" id="PS50041">
    <property type="entry name" value="C_TYPE_LECTIN_2"/>
    <property type="match status" value="1"/>
</dbReference>
<reference evidence="3" key="1">
    <citation type="journal article" date="2021" name="Sci. Adv.">
        <title>The American lobster genome reveals insights on longevity, neural, and immune adaptations.</title>
        <authorList>
            <person name="Polinski J.M."/>
            <person name="Zimin A.V."/>
            <person name="Clark K.F."/>
            <person name="Kohn A.B."/>
            <person name="Sadowski N."/>
            <person name="Timp W."/>
            <person name="Ptitsyn A."/>
            <person name="Khanna P."/>
            <person name="Romanova D.Y."/>
            <person name="Williams P."/>
            <person name="Greenwood S.J."/>
            <person name="Moroz L.L."/>
            <person name="Walt D.R."/>
            <person name="Bodnar A.G."/>
        </authorList>
    </citation>
    <scope>NUCLEOTIDE SEQUENCE</scope>
    <source>
        <strain evidence="3">GMGI-L3</strain>
    </source>
</reference>